<feature type="active site" description="Nucleophile" evidence="4">
    <location>
        <position position="351"/>
    </location>
</feature>
<dbReference type="Pfam" id="PF05958">
    <property type="entry name" value="tRNA_U5-meth_tr"/>
    <property type="match status" value="1"/>
</dbReference>
<proteinExistence type="inferred from homology"/>
<feature type="binding site" evidence="4">
    <location>
        <position position="230"/>
    </location>
    <ligand>
        <name>S-adenosyl-L-methionine</name>
        <dbReference type="ChEBI" id="CHEBI:59789"/>
    </ligand>
</feature>
<dbReference type="PANTHER" id="PTHR11061">
    <property type="entry name" value="RNA M5U METHYLTRANSFERASE"/>
    <property type="match status" value="1"/>
</dbReference>
<dbReference type="EMBL" id="VCDI01000003">
    <property type="protein sequence ID" value="TLU72884.1"/>
    <property type="molecule type" value="Genomic_DNA"/>
</dbReference>
<evidence type="ECO:0000313" key="5">
    <source>
        <dbReference type="EMBL" id="TLU72884.1"/>
    </source>
</evidence>
<keyword evidence="2 4" id="KW-0808">Transferase</keyword>
<feature type="binding site" evidence="4">
    <location>
        <position position="261"/>
    </location>
    <ligand>
        <name>S-adenosyl-L-methionine</name>
        <dbReference type="ChEBI" id="CHEBI:59789"/>
    </ligand>
</feature>
<evidence type="ECO:0000313" key="6">
    <source>
        <dbReference type="Proteomes" id="UP000305654"/>
    </source>
</evidence>
<evidence type="ECO:0000256" key="1">
    <source>
        <dbReference type="ARBA" id="ARBA00022603"/>
    </source>
</evidence>
<dbReference type="AlphaFoldDB" id="A0A5R9J5I5"/>
<dbReference type="SUPFAM" id="SSF53335">
    <property type="entry name" value="S-adenosyl-L-methionine-dependent methyltransferases"/>
    <property type="match status" value="1"/>
</dbReference>
<comment type="similarity">
    <text evidence="4">Belongs to the class I-like SAM-binding methyltransferase superfamily. RNA M5U methyltransferase family.</text>
</comment>
<evidence type="ECO:0000256" key="3">
    <source>
        <dbReference type="ARBA" id="ARBA00022691"/>
    </source>
</evidence>
<feature type="binding site" evidence="4">
    <location>
        <position position="281"/>
    </location>
    <ligand>
        <name>S-adenosyl-L-methionine</name>
        <dbReference type="ChEBI" id="CHEBI:59789"/>
    </ligand>
</feature>
<dbReference type="PANTHER" id="PTHR11061:SF49">
    <property type="entry name" value="23S RRNA (URACIL(1939)-C(5))-METHYLTRANSFERASE RLMD"/>
    <property type="match status" value="1"/>
</dbReference>
<gene>
    <name evidence="5" type="ORF">FE263_12065</name>
</gene>
<protein>
    <submittedName>
        <fullName evidence="5">Class I SAM-dependent RNA methyltransferase</fullName>
    </submittedName>
</protein>
<dbReference type="InterPro" id="IPR010280">
    <property type="entry name" value="U5_MeTrfase_fam"/>
</dbReference>
<dbReference type="CDD" id="cd02440">
    <property type="entry name" value="AdoMet_MTases"/>
    <property type="match status" value="1"/>
</dbReference>
<comment type="caution">
    <text evidence="5">The sequence shown here is derived from an EMBL/GenBank/DDBJ whole genome shotgun (WGS) entry which is preliminary data.</text>
</comment>
<accession>A0A5R9J5I5</accession>
<reference evidence="5 6" key="1">
    <citation type="submission" date="2019-05" db="EMBL/GenBank/DDBJ databases">
        <authorList>
            <person name="Pankratov T."/>
            <person name="Grouzdev D."/>
        </authorList>
    </citation>
    <scope>NUCLEOTIDE SEQUENCE [LARGE SCALE GENOMIC DNA]</scope>
    <source>
        <strain evidence="5 6">KEBCLARHB70R</strain>
    </source>
</reference>
<keyword evidence="6" id="KW-1185">Reference proteome</keyword>
<organism evidence="5 6">
    <name type="scientific">Lichenicoccus roseus</name>
    <dbReference type="NCBI Taxonomy" id="2683649"/>
    <lineage>
        <taxon>Bacteria</taxon>
        <taxon>Pseudomonadati</taxon>
        <taxon>Pseudomonadota</taxon>
        <taxon>Alphaproteobacteria</taxon>
        <taxon>Acetobacterales</taxon>
        <taxon>Acetobacteraceae</taxon>
        <taxon>Lichenicoccus</taxon>
    </lineage>
</organism>
<keyword evidence="1 4" id="KW-0489">Methyltransferase</keyword>
<dbReference type="Gene3D" id="3.40.50.150">
    <property type="entry name" value="Vaccinia Virus protein VP39"/>
    <property type="match status" value="1"/>
</dbReference>
<feature type="binding site" evidence="4">
    <location>
        <position position="325"/>
    </location>
    <ligand>
        <name>S-adenosyl-L-methionine</name>
        <dbReference type="ChEBI" id="CHEBI:59789"/>
    </ligand>
</feature>
<sequence>MTLFAPFTLPGETVLYSRSGDRAVIEQRLRESPDRVRPPCGLFARCGGCALQHLAVDATASFKRHLVESALRDAGYELPGPIAEHTSPPYARRRMDLALRRSRDGMLVGLHQRGGDVVDMTECHVLHPRLFRLIEDARPVLMRLSALRGTGSLLVNLLETGPDLLLSTDEAPGTADRARLAEFARAAGVPRIAWRPLKPGGTPEIVCAIEPVRHTLSGVAVVPPPDAFLQATLEGEAAIVAAVLDAMPQAWPRGARVVEFFAGCGTLTFALARRGRVLAVEGHQASALCLRSAAGGLPIEVLNRDLNRQPILAADLGRASAIVLDPPYAGSGAQMQEVARSGVERVVMVSCNPKALRRDAEMLHKAGYALERVTVVDQFLWSVQVESVAAFVRPRVRRHVKHR</sequence>
<dbReference type="GO" id="GO:0070475">
    <property type="term" value="P:rRNA base methylation"/>
    <property type="evidence" value="ECO:0007669"/>
    <property type="project" value="TreeGrafter"/>
</dbReference>
<dbReference type="InterPro" id="IPR029063">
    <property type="entry name" value="SAM-dependent_MTases_sf"/>
</dbReference>
<name>A0A5R9J5I5_9PROT</name>
<evidence type="ECO:0000256" key="2">
    <source>
        <dbReference type="ARBA" id="ARBA00022679"/>
    </source>
</evidence>
<dbReference type="GO" id="GO:0070041">
    <property type="term" value="F:rRNA (uridine-C5-)-methyltransferase activity"/>
    <property type="evidence" value="ECO:0007669"/>
    <property type="project" value="TreeGrafter"/>
</dbReference>
<evidence type="ECO:0000256" key="4">
    <source>
        <dbReference type="PROSITE-ProRule" id="PRU01024"/>
    </source>
</evidence>
<dbReference type="PROSITE" id="PS51687">
    <property type="entry name" value="SAM_MT_RNA_M5U"/>
    <property type="match status" value="1"/>
</dbReference>
<keyword evidence="3 4" id="KW-0949">S-adenosyl-L-methionine</keyword>
<dbReference type="Gene3D" id="2.40.50.1070">
    <property type="match status" value="1"/>
</dbReference>
<dbReference type="Proteomes" id="UP000305654">
    <property type="component" value="Unassembled WGS sequence"/>
</dbReference>
<dbReference type="OrthoDB" id="9804590at2"/>